<comment type="similarity">
    <text evidence="2 9">Belongs to the trans-sulfuration enzymes family.</text>
</comment>
<comment type="catalytic activity">
    <reaction evidence="7">
        <text>an S-substituted L-cysteine + H2O = a thiol + pyruvate + NH4(+)</text>
        <dbReference type="Rhea" id="RHEA:18121"/>
        <dbReference type="ChEBI" id="CHEBI:15361"/>
        <dbReference type="ChEBI" id="CHEBI:15377"/>
        <dbReference type="ChEBI" id="CHEBI:28938"/>
        <dbReference type="ChEBI" id="CHEBI:29256"/>
        <dbReference type="ChEBI" id="CHEBI:58717"/>
        <dbReference type="EC" id="4.4.1.13"/>
    </reaction>
</comment>
<protein>
    <submittedName>
        <fullName evidence="10">Cystathionine beta-lyase</fullName>
        <ecNumber evidence="10">4.4.1.8</ecNumber>
    </submittedName>
</protein>
<dbReference type="FunFam" id="3.40.640.10:FF:000062">
    <property type="entry name" value="Cystathionine beta-lyase"/>
    <property type="match status" value="1"/>
</dbReference>
<dbReference type="SUPFAM" id="SSF53383">
    <property type="entry name" value="PLP-dependent transferases"/>
    <property type="match status" value="1"/>
</dbReference>
<dbReference type="GO" id="GO:0019450">
    <property type="term" value="P:L-cysteine catabolic process to pyruvate"/>
    <property type="evidence" value="ECO:0007669"/>
    <property type="project" value="TreeGrafter"/>
</dbReference>
<accession>A0AAW3YVH0</accession>
<dbReference type="AlphaFoldDB" id="A0AAW3YVH0"/>
<dbReference type="Proteomes" id="UP001193920">
    <property type="component" value="Unassembled WGS sequence"/>
</dbReference>
<dbReference type="GO" id="GO:0019346">
    <property type="term" value="P:transsulfuration"/>
    <property type="evidence" value="ECO:0007669"/>
    <property type="project" value="InterPro"/>
</dbReference>
<evidence type="ECO:0000256" key="7">
    <source>
        <dbReference type="ARBA" id="ARBA00047625"/>
    </source>
</evidence>
<dbReference type="PANTHER" id="PTHR43500">
    <property type="entry name" value="CYSTATHIONINE BETA-LYASE-RELATED"/>
    <property type="match status" value="1"/>
</dbReference>
<dbReference type="RefSeq" id="WP_323866855.1">
    <property type="nucleotide sequence ID" value="NZ_JACXBF010000269.1"/>
</dbReference>
<comment type="cofactor">
    <cofactor evidence="1 9">
        <name>pyridoxal 5'-phosphate</name>
        <dbReference type="ChEBI" id="CHEBI:597326"/>
    </cofactor>
</comment>
<sequence length="403" mass="44633">MAKEKIDTLLVNVGREKKYTQGAVNTLIQRTSSVIFDTVEDLQHALKTHHKGTLIYGRRGTMTHFAFRDAMTTLEGGAGCALYPSGTAAISSSILAFVETGDHVLVTGTVYEPTQFFCDQFLSKMNISTDYFDPMIGKGIAALIKPNTKVLFLESPGSLTMEVQDVPAIVQAARQVNPEIVIIIDNTWSAGILFKALEFGVDISVQSATKYIIGHSDGMLGTAVANARCWEQLRDRSYLLGQIADPDTVYMATRGLHTLAVRLKQHEKSSIHIAKWLAQRPEVSEVYHPALPSCPGHTYFKRDFTGSCGLFSFLLKTQLTPGQFSNYLDNMKHFKMAFSWGGFESLILGVQPKMLKSLRQYPSLSQNKTIQKEGTLFRLHIGLEDPQDLIDDLSAAFDRLAAD</sequence>
<dbReference type="EC" id="4.4.1.8" evidence="10"/>
<reference evidence="10" key="1">
    <citation type="submission" date="2020-09" db="EMBL/GenBank/DDBJ databases">
        <authorList>
            <person name="Palma L."/>
            <person name="Caballero P."/>
            <person name="Berry C."/>
            <person name="Del Valle E."/>
        </authorList>
    </citation>
    <scope>NUCLEOTIDE SEQUENCE</scope>
    <source>
        <strain evidence="10">M</strain>
    </source>
</reference>
<dbReference type="EMBL" id="JACXBF010000269">
    <property type="protein sequence ID" value="MBD2801286.1"/>
    <property type="molecule type" value="Genomic_DNA"/>
</dbReference>
<dbReference type="Gene3D" id="3.40.640.10">
    <property type="entry name" value="Type I PLP-dependent aspartate aminotransferase-like (Major domain)"/>
    <property type="match status" value="1"/>
</dbReference>
<dbReference type="GO" id="GO:0047804">
    <property type="term" value="F:cysteine-S-conjugate beta-lyase activity"/>
    <property type="evidence" value="ECO:0007669"/>
    <property type="project" value="UniProtKB-EC"/>
</dbReference>
<evidence type="ECO:0000256" key="4">
    <source>
        <dbReference type="ARBA" id="ARBA00023239"/>
    </source>
</evidence>
<keyword evidence="4 10" id="KW-0456">Lyase</keyword>
<evidence type="ECO:0000256" key="2">
    <source>
        <dbReference type="ARBA" id="ARBA00009077"/>
    </source>
</evidence>
<evidence type="ECO:0000313" key="10">
    <source>
        <dbReference type="EMBL" id="MBD2801286.1"/>
    </source>
</evidence>
<dbReference type="InterPro" id="IPR015424">
    <property type="entry name" value="PyrdxlP-dep_Trfase"/>
</dbReference>
<dbReference type="InterPro" id="IPR054542">
    <property type="entry name" value="Cys_met_metab_PP"/>
</dbReference>
<dbReference type="NCBIfam" id="NF005990">
    <property type="entry name" value="PRK08114.1"/>
    <property type="match status" value="1"/>
</dbReference>
<dbReference type="PIRSF" id="PIRSF001434">
    <property type="entry name" value="CGS"/>
    <property type="match status" value="1"/>
</dbReference>
<proteinExistence type="inferred from homology"/>
<dbReference type="PROSITE" id="PS00868">
    <property type="entry name" value="CYS_MET_METAB_PP"/>
    <property type="match status" value="1"/>
</dbReference>
<comment type="catalytic activity">
    <reaction evidence="6">
        <text>L,L-cystathionine + H2O = L-homocysteine + pyruvate + NH4(+)</text>
        <dbReference type="Rhea" id="RHEA:13965"/>
        <dbReference type="ChEBI" id="CHEBI:15361"/>
        <dbReference type="ChEBI" id="CHEBI:15377"/>
        <dbReference type="ChEBI" id="CHEBI:28938"/>
        <dbReference type="ChEBI" id="CHEBI:58161"/>
        <dbReference type="ChEBI" id="CHEBI:58199"/>
    </reaction>
</comment>
<reference evidence="10" key="2">
    <citation type="journal article" date="2024" name="Toxins">
        <title>Genome Sequence Analysis of Native Xenorhabdus Strains Isolated from Entomopathogenic Nematodes in Argentina.</title>
        <authorList>
            <person name="Palma L."/>
            <person name="Frizzo L."/>
            <person name="Kaiser S."/>
            <person name="Berry C."/>
            <person name="Caballero P."/>
            <person name="Bode H.B."/>
            <person name="Del Valle E.E."/>
        </authorList>
    </citation>
    <scope>NUCLEOTIDE SEQUENCE</scope>
    <source>
        <strain evidence="10">M</strain>
    </source>
</reference>
<organism evidence="10">
    <name type="scientific">Xenorhabdus szentirmaii</name>
    <dbReference type="NCBI Taxonomy" id="290112"/>
    <lineage>
        <taxon>Bacteria</taxon>
        <taxon>Pseudomonadati</taxon>
        <taxon>Pseudomonadota</taxon>
        <taxon>Gammaproteobacteria</taxon>
        <taxon>Enterobacterales</taxon>
        <taxon>Morganellaceae</taxon>
        <taxon>Xenorhabdus</taxon>
    </lineage>
</organism>
<dbReference type="Gene3D" id="3.90.1150.10">
    <property type="entry name" value="Aspartate Aminotransferase, domain 1"/>
    <property type="match status" value="1"/>
</dbReference>
<dbReference type="InterPro" id="IPR006233">
    <property type="entry name" value="Cys_b_lyase_bac"/>
</dbReference>
<keyword evidence="3 8" id="KW-0663">Pyridoxal phosphate</keyword>
<dbReference type="PANTHER" id="PTHR43500:SF1">
    <property type="entry name" value="CYSTATHIONINE BETA-LYASE-RELATED"/>
    <property type="match status" value="1"/>
</dbReference>
<comment type="caution">
    <text evidence="10">The sequence shown here is derived from an EMBL/GenBank/DDBJ whole genome shotgun (WGS) entry which is preliminary data.</text>
</comment>
<evidence type="ECO:0000256" key="3">
    <source>
        <dbReference type="ARBA" id="ARBA00022898"/>
    </source>
</evidence>
<dbReference type="InterPro" id="IPR015421">
    <property type="entry name" value="PyrdxlP-dep_Trfase_major"/>
</dbReference>
<evidence type="ECO:0000256" key="9">
    <source>
        <dbReference type="RuleBase" id="RU362118"/>
    </source>
</evidence>
<dbReference type="NCBIfam" id="TIGR01324">
    <property type="entry name" value="cysta_beta_ly_B"/>
    <property type="match status" value="1"/>
</dbReference>
<evidence type="ECO:0000256" key="5">
    <source>
        <dbReference type="ARBA" id="ARBA00046315"/>
    </source>
</evidence>
<gene>
    <name evidence="10" type="primary">metC</name>
    <name evidence="10" type="ORF">ID854_12665</name>
</gene>
<comment type="pathway">
    <text evidence="5">Amino-acid biosynthesis; L-methionine biosynthesis via de novo pathway; L-homocysteine from L-cystathionine: step 1/1.</text>
</comment>
<name>A0AAW3YVH0_9GAMM</name>
<evidence type="ECO:0000256" key="8">
    <source>
        <dbReference type="PIRSR" id="PIRSR001434-2"/>
    </source>
</evidence>
<dbReference type="Pfam" id="PF01053">
    <property type="entry name" value="Cys_Met_Meta_PP"/>
    <property type="match status" value="1"/>
</dbReference>
<dbReference type="InterPro" id="IPR015422">
    <property type="entry name" value="PyrdxlP-dep_Trfase_small"/>
</dbReference>
<evidence type="ECO:0000256" key="1">
    <source>
        <dbReference type="ARBA" id="ARBA00001933"/>
    </source>
</evidence>
<dbReference type="InterPro" id="IPR000277">
    <property type="entry name" value="Cys/Met-Metab_PyrdxlP-dep_enz"/>
</dbReference>
<dbReference type="GO" id="GO:0030170">
    <property type="term" value="F:pyridoxal phosphate binding"/>
    <property type="evidence" value="ECO:0007669"/>
    <property type="project" value="InterPro"/>
</dbReference>
<feature type="modified residue" description="N6-(pyridoxal phosphate)lysine" evidence="8">
    <location>
        <position position="210"/>
    </location>
</feature>
<evidence type="ECO:0000256" key="6">
    <source>
        <dbReference type="ARBA" id="ARBA00047517"/>
    </source>
</evidence>